<proteinExistence type="predicted"/>
<dbReference type="Proteomes" id="UP000092247">
    <property type="component" value="Unassembled WGS sequence"/>
</dbReference>
<sequence>MARKTTIRTVDKGEFGHVYPITVVYQVGKKSYLLSEDQGGNYLIKPIYDNGTLGESVVIKNFGRYYDIMQAAYDDLTATTYLCAVSFEGKSMELFSTTNGGLVSSTEIIFDLEDHRTFNFFFISGRLYIFQAGEDANGKYTVKSITYSEV</sequence>
<comment type="caution">
    <text evidence="1">The sequence shown here is derived from an EMBL/GenBank/DDBJ whole genome shotgun (WGS) entry which is preliminary data.</text>
</comment>
<gene>
    <name evidence="1" type="ORF">AYY17_05495</name>
</gene>
<name>A0A1B8H9T3_9GAMM</name>
<protein>
    <submittedName>
        <fullName evidence="1">Uncharacterized protein</fullName>
    </submittedName>
</protein>
<dbReference type="RefSeq" id="WP_067424000.1">
    <property type="nucleotide sequence ID" value="NZ_LZEX01000023.1"/>
</dbReference>
<dbReference type="AlphaFoldDB" id="A0A1B8H9T3"/>
<dbReference type="EMBL" id="LZEX01000023">
    <property type="protein sequence ID" value="OBU05800.1"/>
    <property type="molecule type" value="Genomic_DNA"/>
</dbReference>
<evidence type="ECO:0000313" key="2">
    <source>
        <dbReference type="Proteomes" id="UP000092247"/>
    </source>
</evidence>
<organism evidence="1 2">
    <name type="scientific">Morganella psychrotolerans</name>
    <dbReference type="NCBI Taxonomy" id="368603"/>
    <lineage>
        <taxon>Bacteria</taxon>
        <taxon>Pseudomonadati</taxon>
        <taxon>Pseudomonadota</taxon>
        <taxon>Gammaproteobacteria</taxon>
        <taxon>Enterobacterales</taxon>
        <taxon>Morganellaceae</taxon>
        <taxon>Morganella</taxon>
    </lineage>
</organism>
<accession>A0A1B8H9T3</accession>
<evidence type="ECO:0000313" key="1">
    <source>
        <dbReference type="EMBL" id="OBU05800.1"/>
    </source>
</evidence>
<reference evidence="1 2" key="1">
    <citation type="submission" date="2016-06" db="EMBL/GenBank/DDBJ databases">
        <authorList>
            <person name="Kjaerup R.B."/>
            <person name="Dalgaard T.S."/>
            <person name="Juul-Madsen H.R."/>
        </authorList>
    </citation>
    <scope>NUCLEOTIDE SEQUENCE [LARGE SCALE GENOMIC DNA]</scope>
    <source>
        <strain evidence="1 2">GCSL-Mp3</strain>
    </source>
</reference>